<evidence type="ECO:0000313" key="1">
    <source>
        <dbReference type="EMBL" id="VAX37428.1"/>
    </source>
</evidence>
<dbReference type="Pfam" id="PF06245">
    <property type="entry name" value="DUF1015"/>
    <property type="match status" value="1"/>
</dbReference>
<accession>A0A3B1DMZ1</accession>
<proteinExistence type="predicted"/>
<reference evidence="1" key="1">
    <citation type="submission" date="2018-06" db="EMBL/GenBank/DDBJ databases">
        <authorList>
            <person name="Zhirakovskaya E."/>
        </authorList>
    </citation>
    <scope>NUCLEOTIDE SEQUENCE</scope>
</reference>
<dbReference type="AlphaFoldDB" id="A0A3B1DMZ1"/>
<gene>
    <name evidence="1" type="ORF">MNBD_PLANCTO02-533</name>
</gene>
<protein>
    <recommendedName>
        <fullName evidence="2">HTH domain of SpoOJ/ParA/ParB/repB family, involved in chromosome partitioning</fullName>
    </recommendedName>
</protein>
<dbReference type="InterPro" id="IPR008323">
    <property type="entry name" value="UCP033563"/>
</dbReference>
<organism evidence="1">
    <name type="scientific">hydrothermal vent metagenome</name>
    <dbReference type="NCBI Taxonomy" id="652676"/>
    <lineage>
        <taxon>unclassified sequences</taxon>
        <taxon>metagenomes</taxon>
        <taxon>ecological metagenomes</taxon>
    </lineage>
</organism>
<dbReference type="PANTHER" id="PTHR36454">
    <property type="entry name" value="LMO2823 PROTEIN"/>
    <property type="match status" value="1"/>
</dbReference>
<dbReference type="PANTHER" id="PTHR36454:SF1">
    <property type="entry name" value="DUF1015 DOMAIN-CONTAINING PROTEIN"/>
    <property type="match status" value="1"/>
</dbReference>
<sequence length="435" mass="48904">MVEVTPLRGWRYDVGQVGSLADVTAPPYDVINAAEQKELYEKHPCNCIRLILNRDEPGDESSDARYERASRFLSQWKQDGILQQEKENAFYVYNQEFDWEGTHYVRTGFLGRIKIEEFGKGEVYPHEQTMSGPKADRLALLKAGETNLSPIFGLYPDTNNNVQAPLDEAVRGITPLEVTDELGVLHRIWAVTDHAIISKVQEALREKPIFIADGHHRYETANNYRNWLQSEGKLGDNSDPANYVLMHFVGMSDPGLAILPTHRLVSGLENISAEELQITLGDHFELEEIGTGDAAAKETWELMDADGGQDVFGFGTPSDGKWFFARLTDASPMKELAAEQSEEWQQLGVSLLHRMVIDHLIKNKHAQGEISWKYVHLMDEVNNAMANKSCQLACLVAPAGIEHVETIASEFEKMPPKSTFFYPKLLSGLVFNPLT</sequence>
<dbReference type="EMBL" id="UOGL01000120">
    <property type="protein sequence ID" value="VAX37428.1"/>
    <property type="molecule type" value="Genomic_DNA"/>
</dbReference>
<dbReference type="PIRSF" id="PIRSF033563">
    <property type="entry name" value="UCP033563"/>
    <property type="match status" value="1"/>
</dbReference>
<name>A0A3B1DMZ1_9ZZZZ</name>
<evidence type="ECO:0008006" key="2">
    <source>
        <dbReference type="Google" id="ProtNLM"/>
    </source>
</evidence>